<feature type="region of interest" description="Disordered" evidence="6">
    <location>
        <begin position="1"/>
        <end position="24"/>
    </location>
</feature>
<dbReference type="NCBIfam" id="TIGR02727">
    <property type="entry name" value="MTHFS_bact"/>
    <property type="match status" value="1"/>
</dbReference>
<dbReference type="AlphaFoldDB" id="A0A2W0HCP2"/>
<comment type="cofactor">
    <cofactor evidence="5">
        <name>Mg(2+)</name>
        <dbReference type="ChEBI" id="CHEBI:18420"/>
    </cofactor>
</comment>
<protein>
    <recommendedName>
        <fullName evidence="5">5-formyltetrahydrofolate cyclo-ligase</fullName>
        <ecNumber evidence="5">6.3.3.2</ecNumber>
    </recommendedName>
</protein>
<keyword evidence="5" id="KW-0479">Metal-binding</keyword>
<dbReference type="SUPFAM" id="SSF100950">
    <property type="entry name" value="NagB/RpiA/CoA transferase-like"/>
    <property type="match status" value="1"/>
</dbReference>
<dbReference type="GO" id="GO:0035999">
    <property type="term" value="P:tetrahydrofolate interconversion"/>
    <property type="evidence" value="ECO:0007669"/>
    <property type="project" value="TreeGrafter"/>
</dbReference>
<evidence type="ECO:0000256" key="5">
    <source>
        <dbReference type="RuleBase" id="RU361279"/>
    </source>
</evidence>
<dbReference type="Proteomes" id="UP000248066">
    <property type="component" value="Unassembled WGS sequence"/>
</dbReference>
<dbReference type="GO" id="GO:0030272">
    <property type="term" value="F:5-formyltetrahydrofolate cyclo-ligase activity"/>
    <property type="evidence" value="ECO:0007669"/>
    <property type="project" value="UniProtKB-EC"/>
</dbReference>
<dbReference type="OrthoDB" id="9801938at2"/>
<dbReference type="GO" id="GO:0046872">
    <property type="term" value="F:metal ion binding"/>
    <property type="evidence" value="ECO:0007669"/>
    <property type="project" value="UniProtKB-KW"/>
</dbReference>
<dbReference type="Pfam" id="PF01812">
    <property type="entry name" value="5-FTHF_cyc-lig"/>
    <property type="match status" value="1"/>
</dbReference>
<dbReference type="GO" id="GO:0009396">
    <property type="term" value="P:folic acid-containing compound biosynthetic process"/>
    <property type="evidence" value="ECO:0007669"/>
    <property type="project" value="TreeGrafter"/>
</dbReference>
<comment type="caution">
    <text evidence="7">The sequence shown here is derived from an EMBL/GenBank/DDBJ whole genome shotgun (WGS) entry which is preliminary data.</text>
</comment>
<comment type="similarity">
    <text evidence="1 5">Belongs to the 5-formyltetrahydrofolate cyclo-ligase family.</text>
</comment>
<comment type="catalytic activity">
    <reaction evidence="5">
        <text>(6S)-5-formyl-5,6,7,8-tetrahydrofolate + ATP = (6R)-5,10-methenyltetrahydrofolate + ADP + phosphate</text>
        <dbReference type="Rhea" id="RHEA:10488"/>
        <dbReference type="ChEBI" id="CHEBI:30616"/>
        <dbReference type="ChEBI" id="CHEBI:43474"/>
        <dbReference type="ChEBI" id="CHEBI:57455"/>
        <dbReference type="ChEBI" id="CHEBI:57457"/>
        <dbReference type="ChEBI" id="CHEBI:456216"/>
        <dbReference type="EC" id="6.3.3.2"/>
    </reaction>
</comment>
<dbReference type="InterPro" id="IPR024185">
    <property type="entry name" value="FTHF_cligase-like_sf"/>
</dbReference>
<keyword evidence="8" id="KW-1185">Reference proteome</keyword>
<sequence>MQDKQTLRKTVMGRLEKEQSKSLSEKNRRIHNALFTLSAWQNARTVGITISRGTEVDTWAVLEEGWRLGKVMAAPKCDPETKSLTFYSITSFDDLEDSFYGLKEPNPLRCRPIEDQRLDLVIVPGVVYTEEGWRIGFGGGYYDRFLARHSDVPTCSLLYSAQLAESIPVEPHDQPVKQLITENGVI</sequence>
<evidence type="ECO:0000256" key="2">
    <source>
        <dbReference type="ARBA" id="ARBA00022741"/>
    </source>
</evidence>
<feature type="binding site" evidence="4">
    <location>
        <position position="55"/>
    </location>
    <ligand>
        <name>substrate</name>
    </ligand>
</feature>
<reference evidence="7 8" key="1">
    <citation type="submission" date="2017-10" db="EMBL/GenBank/DDBJ databases">
        <title>Bacillus sp. nov., a halophilic bacterium isolated from a Yangshapao Lake.</title>
        <authorList>
            <person name="Wang H."/>
        </authorList>
    </citation>
    <scope>NUCLEOTIDE SEQUENCE [LARGE SCALE GENOMIC DNA]</scope>
    <source>
        <strain evidence="7 8">YSP-3</strain>
    </source>
</reference>
<organism evidence="7 8">
    <name type="scientific">Alteribacter lacisalsi</name>
    <dbReference type="NCBI Taxonomy" id="2045244"/>
    <lineage>
        <taxon>Bacteria</taxon>
        <taxon>Bacillati</taxon>
        <taxon>Bacillota</taxon>
        <taxon>Bacilli</taxon>
        <taxon>Bacillales</taxon>
        <taxon>Bacillaceae</taxon>
        <taxon>Alteribacter</taxon>
    </lineage>
</organism>
<evidence type="ECO:0000256" key="6">
    <source>
        <dbReference type="SAM" id="MobiDB-lite"/>
    </source>
</evidence>
<feature type="compositionally biased region" description="Basic and acidic residues" evidence="6">
    <location>
        <begin position="14"/>
        <end position="24"/>
    </location>
</feature>
<gene>
    <name evidence="7" type="ORF">CR205_08635</name>
</gene>
<dbReference type="RefSeq" id="WP_110518691.1">
    <property type="nucleotide sequence ID" value="NZ_PDOF01000001.1"/>
</dbReference>
<dbReference type="PANTHER" id="PTHR23407">
    <property type="entry name" value="ATPASE INHIBITOR/5-FORMYLTETRAHYDROFOLATE CYCLO-LIGASE"/>
    <property type="match status" value="1"/>
</dbReference>
<keyword evidence="7" id="KW-0436">Ligase</keyword>
<feature type="binding site" evidence="4">
    <location>
        <position position="50"/>
    </location>
    <ligand>
        <name>substrate</name>
    </ligand>
</feature>
<keyword evidence="3 4" id="KW-0067">ATP-binding</keyword>
<name>A0A2W0HCP2_9BACI</name>
<dbReference type="InterPro" id="IPR037171">
    <property type="entry name" value="NagB/RpiA_transferase-like"/>
</dbReference>
<evidence type="ECO:0000256" key="1">
    <source>
        <dbReference type="ARBA" id="ARBA00010638"/>
    </source>
</evidence>
<proteinExistence type="inferred from homology"/>
<evidence type="ECO:0000313" key="7">
    <source>
        <dbReference type="EMBL" id="PYZ98631.1"/>
    </source>
</evidence>
<dbReference type="GO" id="GO:0005524">
    <property type="term" value="F:ATP binding"/>
    <property type="evidence" value="ECO:0007669"/>
    <property type="project" value="UniProtKB-KW"/>
</dbReference>
<evidence type="ECO:0000256" key="3">
    <source>
        <dbReference type="ARBA" id="ARBA00022840"/>
    </source>
</evidence>
<dbReference type="EMBL" id="PDOF01000001">
    <property type="protein sequence ID" value="PYZ98631.1"/>
    <property type="molecule type" value="Genomic_DNA"/>
</dbReference>
<accession>A0A2W0HCP2</accession>
<feature type="binding site" evidence="4">
    <location>
        <begin position="134"/>
        <end position="142"/>
    </location>
    <ligand>
        <name>ATP</name>
        <dbReference type="ChEBI" id="CHEBI:30616"/>
    </ligand>
</feature>
<feature type="binding site" evidence="4">
    <location>
        <begin position="4"/>
        <end position="8"/>
    </location>
    <ligand>
        <name>ATP</name>
        <dbReference type="ChEBI" id="CHEBI:30616"/>
    </ligand>
</feature>
<dbReference type="Gene3D" id="3.40.50.10420">
    <property type="entry name" value="NagB/RpiA/CoA transferase-like"/>
    <property type="match status" value="1"/>
</dbReference>
<keyword evidence="2 4" id="KW-0547">Nucleotide-binding</keyword>
<keyword evidence="5" id="KW-0460">Magnesium</keyword>
<dbReference type="EC" id="6.3.3.2" evidence="5"/>
<evidence type="ECO:0000256" key="4">
    <source>
        <dbReference type="PIRSR" id="PIRSR006806-1"/>
    </source>
</evidence>
<dbReference type="PIRSF" id="PIRSF006806">
    <property type="entry name" value="FTHF_cligase"/>
    <property type="match status" value="1"/>
</dbReference>
<evidence type="ECO:0000313" key="8">
    <source>
        <dbReference type="Proteomes" id="UP000248066"/>
    </source>
</evidence>
<dbReference type="PANTHER" id="PTHR23407:SF1">
    <property type="entry name" value="5-FORMYLTETRAHYDROFOLATE CYCLO-LIGASE"/>
    <property type="match status" value="1"/>
</dbReference>
<dbReference type="InterPro" id="IPR002698">
    <property type="entry name" value="FTHF_cligase"/>
</dbReference>